<dbReference type="AlphaFoldDB" id="A0A834C6P6"/>
<evidence type="ECO:0000313" key="2">
    <source>
        <dbReference type="EMBL" id="KAF6723775.1"/>
    </source>
</evidence>
<feature type="region of interest" description="Disordered" evidence="1">
    <location>
        <begin position="22"/>
        <end position="42"/>
    </location>
</feature>
<protein>
    <submittedName>
        <fullName evidence="2">Uncharacterized protein</fullName>
    </submittedName>
</protein>
<reference evidence="2" key="1">
    <citation type="journal article" name="BMC Genomics">
        <title>Long-read sequencing and de novo genome assembly of marine medaka (Oryzias melastigma).</title>
        <authorList>
            <person name="Liang P."/>
            <person name="Saqib H.S.A."/>
            <person name="Ni X."/>
            <person name="Shen Y."/>
        </authorList>
    </citation>
    <scope>NUCLEOTIDE SEQUENCE</scope>
    <source>
        <strain evidence="2">Bigg-433</strain>
    </source>
</reference>
<dbReference type="InterPro" id="IPR026178">
    <property type="entry name" value="JSRP1"/>
</dbReference>
<organism evidence="2 3">
    <name type="scientific">Oryzias melastigma</name>
    <name type="common">Marine medaka</name>
    <dbReference type="NCBI Taxonomy" id="30732"/>
    <lineage>
        <taxon>Eukaryota</taxon>
        <taxon>Metazoa</taxon>
        <taxon>Chordata</taxon>
        <taxon>Craniata</taxon>
        <taxon>Vertebrata</taxon>
        <taxon>Euteleostomi</taxon>
        <taxon>Actinopterygii</taxon>
        <taxon>Neopterygii</taxon>
        <taxon>Teleostei</taxon>
        <taxon>Neoteleostei</taxon>
        <taxon>Acanthomorphata</taxon>
        <taxon>Ovalentaria</taxon>
        <taxon>Atherinomorphae</taxon>
        <taxon>Beloniformes</taxon>
        <taxon>Adrianichthyidae</taxon>
        <taxon>Oryziinae</taxon>
        <taxon>Oryzias</taxon>
    </lineage>
</organism>
<dbReference type="EMBL" id="WKFB01000415">
    <property type="protein sequence ID" value="KAF6723775.1"/>
    <property type="molecule type" value="Genomic_DNA"/>
</dbReference>
<dbReference type="Proteomes" id="UP000646548">
    <property type="component" value="Unassembled WGS sequence"/>
</dbReference>
<evidence type="ECO:0000256" key="1">
    <source>
        <dbReference type="SAM" id="MobiDB-lite"/>
    </source>
</evidence>
<sequence length="155" mass="17242">MRRTRPFQPLDLRLSIKGSTFSSGGVHGRTDRVTRSCSGTGASPGRMPYEEVLSLENLQEVRNPWKGFSMTRCLVLTLAVLLLSSGINELHDAVDALVEDSGIRSLSGGLQTVSAAQTSMWDSLMWWWRSEDVGAIRRRKKPLGDRVILKPKSKE</sequence>
<dbReference type="Pfam" id="PF15312">
    <property type="entry name" value="JSRP"/>
    <property type="match status" value="1"/>
</dbReference>
<name>A0A834C6P6_ORYME</name>
<evidence type="ECO:0000313" key="3">
    <source>
        <dbReference type="Proteomes" id="UP000646548"/>
    </source>
</evidence>
<gene>
    <name evidence="2" type="ORF">FQA47_019431</name>
</gene>
<proteinExistence type="predicted"/>
<comment type="caution">
    <text evidence="2">The sequence shown here is derived from an EMBL/GenBank/DDBJ whole genome shotgun (WGS) entry which is preliminary data.</text>
</comment>
<accession>A0A834C6P6</accession>